<evidence type="ECO:0000256" key="1">
    <source>
        <dbReference type="SAM" id="SignalP"/>
    </source>
</evidence>
<gene>
    <name evidence="2" type="ORF">Mgra_00010232</name>
</gene>
<proteinExistence type="predicted"/>
<dbReference type="Proteomes" id="UP000605970">
    <property type="component" value="Unassembled WGS sequence"/>
</dbReference>
<name>A0A8S9Z5R2_9BILA</name>
<evidence type="ECO:0000313" key="3">
    <source>
        <dbReference type="Proteomes" id="UP000605970"/>
    </source>
</evidence>
<reference evidence="2" key="1">
    <citation type="journal article" date="2020" name="Ecol. Evol.">
        <title>Genome structure and content of the rice root-knot nematode (Meloidogyne graminicola).</title>
        <authorList>
            <person name="Phan N.T."/>
            <person name="Danchin E.G.J."/>
            <person name="Klopp C."/>
            <person name="Perfus-Barbeoch L."/>
            <person name="Kozlowski D.K."/>
            <person name="Koutsovoulos G.D."/>
            <person name="Lopez-Roques C."/>
            <person name="Bouchez O."/>
            <person name="Zahm M."/>
            <person name="Besnard G."/>
            <person name="Bellafiore S."/>
        </authorList>
    </citation>
    <scope>NUCLEOTIDE SEQUENCE</scope>
    <source>
        <strain evidence="2">VN-18</strain>
    </source>
</reference>
<feature type="signal peptide" evidence="1">
    <location>
        <begin position="1"/>
        <end position="22"/>
    </location>
</feature>
<keyword evidence="3" id="KW-1185">Reference proteome</keyword>
<dbReference type="EMBL" id="JABEBT010000244">
    <property type="protein sequence ID" value="KAF7623457.1"/>
    <property type="molecule type" value="Genomic_DNA"/>
</dbReference>
<protein>
    <submittedName>
        <fullName evidence="2">Uncharacterized protein</fullName>
    </submittedName>
</protein>
<organism evidence="2 3">
    <name type="scientific">Meloidogyne graminicola</name>
    <dbReference type="NCBI Taxonomy" id="189291"/>
    <lineage>
        <taxon>Eukaryota</taxon>
        <taxon>Metazoa</taxon>
        <taxon>Ecdysozoa</taxon>
        <taxon>Nematoda</taxon>
        <taxon>Chromadorea</taxon>
        <taxon>Rhabditida</taxon>
        <taxon>Tylenchina</taxon>
        <taxon>Tylenchomorpha</taxon>
        <taxon>Tylenchoidea</taxon>
        <taxon>Meloidogynidae</taxon>
        <taxon>Meloidogyninae</taxon>
        <taxon>Meloidogyne</taxon>
    </lineage>
</organism>
<dbReference type="AlphaFoldDB" id="A0A8S9Z5R2"/>
<keyword evidence="1" id="KW-0732">Signal</keyword>
<comment type="caution">
    <text evidence="2">The sequence shown here is derived from an EMBL/GenBank/DDBJ whole genome shotgun (WGS) entry which is preliminary data.</text>
</comment>
<feature type="chain" id="PRO_5035725122" evidence="1">
    <location>
        <begin position="23"/>
        <end position="171"/>
    </location>
</feature>
<sequence>MAFFNKFFSSLLIISLTIIVNGMDKGNTSSSSSGSCNVIIGKFEHIGNTKNIQMKANNNTKPYYLNISGGEPTNIKLQFNNEECLAINNNKTVECKIKVNNKEGIIYFNITPTKTVKVPFNAPMFSDNKCNIKIGKYDEGKRELFITINDVQYKIIQSNNSIVVPCRSNTV</sequence>
<accession>A0A8S9Z5R2</accession>
<evidence type="ECO:0000313" key="2">
    <source>
        <dbReference type="EMBL" id="KAF7623457.1"/>
    </source>
</evidence>